<gene>
    <name evidence="1" type="ORF">ACTOB_001578</name>
</gene>
<evidence type="ECO:0000313" key="2">
    <source>
        <dbReference type="Proteomes" id="UP001240150"/>
    </source>
</evidence>
<dbReference type="RefSeq" id="WP_284919403.1">
    <property type="nucleotide sequence ID" value="NZ_CP126980.1"/>
</dbReference>
<protein>
    <submittedName>
        <fullName evidence="1">Uncharacterized protein</fullName>
    </submittedName>
</protein>
<keyword evidence="2" id="KW-1185">Reference proteome</keyword>
<name>A0ABY8WNX1_9ACTN</name>
<organism evidence="1 2">
    <name type="scientific">Actinoplanes oblitus</name>
    <dbReference type="NCBI Taxonomy" id="3040509"/>
    <lineage>
        <taxon>Bacteria</taxon>
        <taxon>Bacillati</taxon>
        <taxon>Actinomycetota</taxon>
        <taxon>Actinomycetes</taxon>
        <taxon>Micromonosporales</taxon>
        <taxon>Micromonosporaceae</taxon>
        <taxon>Actinoplanes</taxon>
    </lineage>
</organism>
<dbReference type="EMBL" id="CP126980">
    <property type="protein sequence ID" value="WIM98009.1"/>
    <property type="molecule type" value="Genomic_DNA"/>
</dbReference>
<reference evidence="1 2" key="1">
    <citation type="submission" date="2023-06" db="EMBL/GenBank/DDBJ databases">
        <authorList>
            <person name="Yushchuk O."/>
            <person name="Binda E."/>
            <person name="Ruckert-Reed C."/>
            <person name="Fedorenko V."/>
            <person name="Kalinowski J."/>
            <person name="Marinelli F."/>
        </authorList>
    </citation>
    <scope>NUCLEOTIDE SEQUENCE [LARGE SCALE GENOMIC DNA]</scope>
    <source>
        <strain evidence="1 2">NRRL 3884</strain>
    </source>
</reference>
<accession>A0ABY8WNX1</accession>
<evidence type="ECO:0000313" key="1">
    <source>
        <dbReference type="EMBL" id="WIM98009.1"/>
    </source>
</evidence>
<dbReference type="Proteomes" id="UP001240150">
    <property type="component" value="Chromosome"/>
</dbReference>
<proteinExistence type="predicted"/>
<sequence length="51" mass="6063">MVPEVHLYLARQRGEELRQQAEADRRAREAAGGRHRRRFLIRRPVLRSRAA</sequence>